<keyword evidence="2" id="KW-1185">Reference proteome</keyword>
<dbReference type="RefSeq" id="XP_018273414.1">
    <property type="nucleotide sequence ID" value="XM_018413868.1"/>
</dbReference>
<dbReference type="AlphaFoldDB" id="A0A194SA77"/>
<reference evidence="1 2" key="1">
    <citation type="journal article" date="2015" name="Front. Microbiol.">
        <title>Genome sequence of the plant growth promoting endophytic yeast Rhodotorula graminis WP1.</title>
        <authorList>
            <person name="Firrincieli A."/>
            <person name="Otillar R."/>
            <person name="Salamov A."/>
            <person name="Schmutz J."/>
            <person name="Khan Z."/>
            <person name="Redman R.S."/>
            <person name="Fleck N.D."/>
            <person name="Lindquist E."/>
            <person name="Grigoriev I.V."/>
            <person name="Doty S.L."/>
        </authorList>
    </citation>
    <scope>NUCLEOTIDE SEQUENCE [LARGE SCALE GENOMIC DNA]</scope>
    <source>
        <strain evidence="1 2">WP1</strain>
    </source>
</reference>
<proteinExistence type="predicted"/>
<name>A0A194SA77_RHOGW</name>
<evidence type="ECO:0000313" key="2">
    <source>
        <dbReference type="Proteomes" id="UP000053890"/>
    </source>
</evidence>
<organism evidence="1 2">
    <name type="scientific">Rhodotorula graminis (strain WP1)</name>
    <dbReference type="NCBI Taxonomy" id="578459"/>
    <lineage>
        <taxon>Eukaryota</taxon>
        <taxon>Fungi</taxon>
        <taxon>Dikarya</taxon>
        <taxon>Basidiomycota</taxon>
        <taxon>Pucciniomycotina</taxon>
        <taxon>Microbotryomycetes</taxon>
        <taxon>Sporidiobolales</taxon>
        <taxon>Sporidiobolaceae</taxon>
        <taxon>Rhodotorula</taxon>
    </lineage>
</organism>
<dbReference type="OrthoDB" id="2803071at2759"/>
<gene>
    <name evidence="1" type="ORF">RHOBADRAFT_41358</name>
</gene>
<dbReference type="Proteomes" id="UP000053890">
    <property type="component" value="Unassembled WGS sequence"/>
</dbReference>
<evidence type="ECO:0008006" key="3">
    <source>
        <dbReference type="Google" id="ProtNLM"/>
    </source>
</evidence>
<evidence type="ECO:0000313" key="1">
    <source>
        <dbReference type="EMBL" id="KPV77365.1"/>
    </source>
</evidence>
<protein>
    <recommendedName>
        <fullName evidence="3">Protein kinase domain-containing protein</fullName>
    </recommendedName>
</protein>
<sequence>MSFLPPGDEIFEPNERARAALAEPLQSGHLLRPTGPALRLDLLSRAGASGAVSTGIDDVPQHFQSPNPLRPANLALLDAASTRTGWQGIALRLDTPAWVGHAKYTQVWHADVDVEGRTSGRAVVKLFADALWPLPHVWIEAWRPLEQRIESELQAYASLRPTQGRDVPHCYGAYTFEMPWGDVVTGVVLEDLSDIAEPFAVFCEREKEGTLLDIESAYATISASFHCLHRLHALDVGRVRPCAANIYVLRSSTASTPHLVFAGFSGTASDEEGRRLYAAEEPESVYRWGDESLLENVWWIGVEYRLDWCEELERREPGLVAWNGQREPGLIEDMREDRARALC</sequence>
<dbReference type="EMBL" id="KQ474074">
    <property type="protein sequence ID" value="KPV77365.1"/>
    <property type="molecule type" value="Genomic_DNA"/>
</dbReference>
<dbReference type="GeneID" id="28974317"/>
<accession>A0A194SA77</accession>